<comment type="caution">
    <text evidence="7">The sequence shown here is derived from an EMBL/GenBank/DDBJ whole genome shotgun (WGS) entry which is preliminary data.</text>
</comment>
<gene>
    <name evidence="7" type="ORF">QC815_08005</name>
</gene>
<keyword evidence="2 5" id="KW-0812">Transmembrane</keyword>
<dbReference type="PANTHER" id="PTHR36985">
    <property type="entry name" value="TRANSLOCATION AND ASSEMBLY MODULE SUBUNIT TAMB"/>
    <property type="match status" value="1"/>
</dbReference>
<protein>
    <submittedName>
        <fullName evidence="7">Translocation/assembly module TamB</fullName>
    </submittedName>
</protein>
<organism evidence="7 8">
    <name type="scientific">Vreelandella gomseomensis</name>
    <dbReference type="NCBI Taxonomy" id="370766"/>
    <lineage>
        <taxon>Bacteria</taxon>
        <taxon>Pseudomonadati</taxon>
        <taxon>Pseudomonadota</taxon>
        <taxon>Gammaproteobacteria</taxon>
        <taxon>Oceanospirillales</taxon>
        <taxon>Halomonadaceae</taxon>
        <taxon>Vreelandella</taxon>
    </lineage>
</organism>
<proteinExistence type="predicted"/>
<dbReference type="Pfam" id="PF04357">
    <property type="entry name" value="TamB"/>
    <property type="match status" value="1"/>
</dbReference>
<evidence type="ECO:0000256" key="1">
    <source>
        <dbReference type="ARBA" id="ARBA00004167"/>
    </source>
</evidence>
<dbReference type="Proteomes" id="UP001269267">
    <property type="component" value="Unassembled WGS sequence"/>
</dbReference>
<dbReference type="RefSeq" id="WP_309767974.1">
    <property type="nucleotide sequence ID" value="NZ_JARWAI010000005.1"/>
</dbReference>
<evidence type="ECO:0000313" key="8">
    <source>
        <dbReference type="Proteomes" id="UP001269267"/>
    </source>
</evidence>
<keyword evidence="3 5" id="KW-1133">Transmembrane helix</keyword>
<reference evidence="7 8" key="1">
    <citation type="submission" date="2023-04" db="EMBL/GenBank/DDBJ databases">
        <title>A long-awaited taxogenomic arrangement of the family Halomonadaceae.</title>
        <authorList>
            <person name="De La Haba R."/>
            <person name="Chuvochina M."/>
            <person name="Wittouck S."/>
            <person name="Arahal D.R."/>
            <person name="Sanchez-Porro C."/>
            <person name="Hugenholtz P."/>
            <person name="Ventosa A."/>
        </authorList>
    </citation>
    <scope>NUCLEOTIDE SEQUENCE [LARGE SCALE GENOMIC DNA]</scope>
    <source>
        <strain evidence="7 8">DSM 18042</strain>
    </source>
</reference>
<name>A0ABU1GBK8_9GAMM</name>
<evidence type="ECO:0000256" key="5">
    <source>
        <dbReference type="SAM" id="Phobius"/>
    </source>
</evidence>
<evidence type="ECO:0000259" key="6">
    <source>
        <dbReference type="Pfam" id="PF04357"/>
    </source>
</evidence>
<dbReference type="InterPro" id="IPR007452">
    <property type="entry name" value="TamB_C"/>
</dbReference>
<feature type="domain" description="Translocation and assembly module TamB C-terminal" evidence="6">
    <location>
        <begin position="982"/>
        <end position="1339"/>
    </location>
</feature>
<evidence type="ECO:0000313" key="7">
    <source>
        <dbReference type="EMBL" id="MDR5874870.1"/>
    </source>
</evidence>
<accession>A0ABU1GBK8</accession>
<evidence type="ECO:0000256" key="2">
    <source>
        <dbReference type="ARBA" id="ARBA00022692"/>
    </source>
</evidence>
<dbReference type="EMBL" id="JARWAI010000005">
    <property type="protein sequence ID" value="MDR5874870.1"/>
    <property type="molecule type" value="Genomic_DNA"/>
</dbReference>
<feature type="transmembrane region" description="Helical" evidence="5">
    <location>
        <begin position="21"/>
        <end position="54"/>
    </location>
</feature>
<dbReference type="PANTHER" id="PTHR36985:SF1">
    <property type="entry name" value="TRANSLOCATION AND ASSEMBLY MODULE SUBUNIT TAMB"/>
    <property type="match status" value="1"/>
</dbReference>
<sequence>MPQAKPTPATSRQALSRRYRLWLLIWSALRFFIVFPLWLVGVVALLLGVALSPWGTGLLLSQGQERGWWVVEDHQGGLLDEFQLSGFRLDVAGTEVRIDHLELAWADDCVLSGELCLDMLRVEGADIRLPSGGVADEAPPADPDAAGGPMAINFPFPVALRELVLDDVTLHLPDGSRFSWIAFRSSLEASGGRVDIAATHLENPRLYLPPSEGARLAPSDDADGISAAAIDASIALQNPLSAPSDEASKSDVAAERTSIELPDIQLPVDVRLAALTVNDIDVIGRFSYLVERFSLGVETQGSDVLIDHLEVVSPDATFSLAGNVTLRDDYPLTLRADAELFLEEPLPALNGQTLALDLSGSLSDLTARLDAQGAVNAALEGQVDALAPEFPFQLNLQSEQVTWPLSSANVSLEDDAEEGAQDDAFIVDNIDLQVRGDLDAYEVRLGLKAQGPGIPETDIAVSGQGDTGHFNWQPLTLAAGDSRLTSEGRVDWSDTLAVDAQVALEQFNPALFNGQLEGDIDGELAFNVRQQASRWRVDVPRLTLDGELRDYPLQLEAAFDANSDLQANIERFRFRQGENRLSASGSVQPDELSVDATIDLRELQSLSPNLAGIITGDIDARGSLEQPQLQATLNADALRFAQNRVGQLRLTANVSGLDDPQLDVALAMENLEAGGQSLETANLTLDGRLSSHQLAINVEGQPNGTLERALLSLNGQFDQAAQRYRARVTPLEIDAQAGDIRLEAPLDINYDLASSEARLSPFCLRREQGGRLCADDPTVASPDQGQTALNVRDIPIEALEPWLPEGWQVEGDTTADVAAQWRQGGRRWQADVEVLGELGITAINDYGQPVELPRISLDTQVTANQGQADGNVVLSLEEAGNIALDVSVSDPLGAGELSGSLVADEVSLAPYRPMVVALDALAGELNGRVDIAGTTRQPDLQGELSLLGIQANGPDIPVDIQDGEVNVTFDGEEGTVDGFLAAERGRLNIEGDAYWPADEDWRLGIDLDGTQSPILVVLPEFGRLEAAPDIRVRVTPDRLQVRGNVDLPWSRLEVGDLPSSAVSPSPDEVIITERDDREAEREARRAAERGDDAPSAADELADSGMELDVLITLTLGRGMRIEAYGLESGLGGTLEIRQDSGSLQLFGEVNLIDGRFQAFGQDLLIRRGQLLFSGPPGLPVLDFEAIRNPDVTEDDVIAGLRVTGNAEQPNISIFSEPAMNESRALSYVLRGRAPDDAGGGVDSALTTALIGMSLGRTGGAVGSIGEAFGIDDLTLDTAGAGDDSQVALSGQLTDDLRISYGVGIFSPIAELTLRYTLWRNLYVQAVSGANQAVDLIYTFSRAGNPTIFDQQ</sequence>
<keyword evidence="4 5" id="KW-0472">Membrane</keyword>
<comment type="subcellular location">
    <subcellularLocation>
        <location evidence="1">Membrane</location>
        <topology evidence="1">Single-pass membrane protein</topology>
    </subcellularLocation>
</comment>
<keyword evidence="8" id="KW-1185">Reference proteome</keyword>
<evidence type="ECO:0000256" key="3">
    <source>
        <dbReference type="ARBA" id="ARBA00022989"/>
    </source>
</evidence>
<evidence type="ECO:0000256" key="4">
    <source>
        <dbReference type="ARBA" id="ARBA00023136"/>
    </source>
</evidence>